<dbReference type="PANTHER" id="PTHR30199:SF0">
    <property type="entry name" value="INNER MEMBRANE PROTEIN YDCO"/>
    <property type="match status" value="1"/>
</dbReference>
<feature type="transmembrane region" description="Helical" evidence="1">
    <location>
        <begin position="93"/>
        <end position="112"/>
    </location>
</feature>
<dbReference type="RefSeq" id="WP_354007578.1">
    <property type="nucleotide sequence ID" value="NZ_JBEWTA010000001.1"/>
</dbReference>
<gene>
    <name evidence="2" type="ORF">V5J35_002611</name>
</gene>
<feature type="transmembrane region" description="Helical" evidence="1">
    <location>
        <begin position="245"/>
        <end position="269"/>
    </location>
</feature>
<dbReference type="EMBL" id="JBEWTB010000002">
    <property type="protein sequence ID" value="MET4757419.1"/>
    <property type="molecule type" value="Genomic_DNA"/>
</dbReference>
<name>A0ABV2SI25_9GAMM</name>
<dbReference type="PANTHER" id="PTHR30199">
    <property type="entry name" value="MFS FAMILY TRANSPORTER, PREDICTED SUBSTRATE BENZOATE"/>
    <property type="match status" value="1"/>
</dbReference>
<keyword evidence="1" id="KW-1133">Transmembrane helix</keyword>
<dbReference type="NCBIfam" id="TIGR00843">
    <property type="entry name" value="benE"/>
    <property type="match status" value="1"/>
</dbReference>
<sequence length="384" mass="40667">MKRLLNIRHISAGLTAVVIGYTGSVIIIIQAAMAAGADSEQVASWLMALGIAMGVTSIGFSLRYKIPVVMAWSTPGAAMLIGVLDQYDLAVSIGAFVMTGVMIALTGCLKPVARAIQAIPQPMATAMLAAIVLPFCMNAFLPAESDFGIFMVMFTTFLMAKRWLPQYVMVLLLVAGLTLALWDGVFDDQSVEFSLAAPVFVAPEFTLQGLINISIPLYLVTMLSQNLPGIAMLRSYNYSLPLPQVLIGSGITNAVLAPIGGFSVNLAAISAAACMNENVDADPSLRYRSAIWAGIFYLLAGGWATAVVVLFVALPDAIGQMMAGFAVLGTLLMCLQNAFNDTRYHEAALVTFLVTVSGITLLNVGSTLLGLMAGGVVFLNKSYR</sequence>
<feature type="transmembrane region" description="Helical" evidence="1">
    <location>
        <begin position="169"/>
        <end position="185"/>
    </location>
</feature>
<feature type="transmembrane region" description="Helical" evidence="1">
    <location>
        <begin position="289"/>
        <end position="314"/>
    </location>
</feature>
<protein>
    <submittedName>
        <fullName evidence="2">Benzoate membrane transport protein</fullName>
    </submittedName>
</protein>
<organism evidence="2 3">
    <name type="scientific">Endozoicomonas lisbonensis</name>
    <dbReference type="NCBI Taxonomy" id="3120522"/>
    <lineage>
        <taxon>Bacteria</taxon>
        <taxon>Pseudomonadati</taxon>
        <taxon>Pseudomonadota</taxon>
        <taxon>Gammaproteobacteria</taxon>
        <taxon>Oceanospirillales</taxon>
        <taxon>Endozoicomonadaceae</taxon>
        <taxon>Endozoicomonas</taxon>
    </lineage>
</organism>
<proteinExistence type="predicted"/>
<keyword evidence="1" id="KW-0472">Membrane</keyword>
<evidence type="ECO:0000256" key="1">
    <source>
        <dbReference type="SAM" id="Phobius"/>
    </source>
</evidence>
<evidence type="ECO:0000313" key="3">
    <source>
        <dbReference type="Proteomes" id="UP001549366"/>
    </source>
</evidence>
<feature type="transmembrane region" description="Helical" evidence="1">
    <location>
        <begin position="351"/>
        <end position="379"/>
    </location>
</feature>
<keyword evidence="1" id="KW-0812">Transmembrane</keyword>
<evidence type="ECO:0000313" key="2">
    <source>
        <dbReference type="EMBL" id="MET4757419.1"/>
    </source>
</evidence>
<dbReference type="Proteomes" id="UP001549366">
    <property type="component" value="Unassembled WGS sequence"/>
</dbReference>
<feature type="transmembrane region" description="Helical" evidence="1">
    <location>
        <begin position="12"/>
        <end position="36"/>
    </location>
</feature>
<accession>A0ABV2SI25</accession>
<comment type="caution">
    <text evidence="2">The sequence shown here is derived from an EMBL/GenBank/DDBJ whole genome shotgun (WGS) entry which is preliminary data.</text>
</comment>
<feature type="transmembrane region" description="Helical" evidence="1">
    <location>
        <begin position="124"/>
        <end position="141"/>
    </location>
</feature>
<keyword evidence="3" id="KW-1185">Reference proteome</keyword>
<dbReference type="Pfam" id="PF03594">
    <property type="entry name" value="BenE"/>
    <property type="match status" value="1"/>
</dbReference>
<feature type="transmembrane region" description="Helical" evidence="1">
    <location>
        <begin position="321"/>
        <end position="339"/>
    </location>
</feature>
<feature type="transmembrane region" description="Helical" evidence="1">
    <location>
        <begin position="42"/>
        <end position="62"/>
    </location>
</feature>
<dbReference type="InterPro" id="IPR004711">
    <property type="entry name" value="Benzoate_Transporter"/>
</dbReference>
<reference evidence="2 3" key="1">
    <citation type="submission" date="2024-06" db="EMBL/GenBank/DDBJ databases">
        <title>Genomic Encyclopedia of Type Strains, Phase V (KMG-V): Genome sequencing to study the core and pangenomes of soil and plant-associated prokaryotes.</title>
        <authorList>
            <person name="Whitman W."/>
        </authorList>
    </citation>
    <scope>NUCLEOTIDE SEQUENCE [LARGE SCALE GENOMIC DNA]</scope>
    <source>
        <strain evidence="2 3">NE40</strain>
    </source>
</reference>